<feature type="domain" description="Methyltransferase type 11" evidence="1">
    <location>
        <begin position="4"/>
        <end position="78"/>
    </location>
</feature>
<dbReference type="Gene3D" id="3.40.50.150">
    <property type="entry name" value="Vaccinia Virus protein VP39"/>
    <property type="match status" value="1"/>
</dbReference>
<dbReference type="InterPro" id="IPR013216">
    <property type="entry name" value="Methyltransf_11"/>
</dbReference>
<comment type="caution">
    <text evidence="2">The sequence shown here is derived from an EMBL/GenBank/DDBJ whole genome shotgun (WGS) entry which is preliminary data.</text>
</comment>
<accession>A0ABU3U7E9</accession>
<evidence type="ECO:0000313" key="3">
    <source>
        <dbReference type="Proteomes" id="UP001268651"/>
    </source>
</evidence>
<dbReference type="InterPro" id="IPR029063">
    <property type="entry name" value="SAM-dependent_MTases_sf"/>
</dbReference>
<proteinExistence type="predicted"/>
<dbReference type="PANTHER" id="PTHR45036">
    <property type="entry name" value="METHYLTRANSFERASE LIKE 7B"/>
    <property type="match status" value="1"/>
</dbReference>
<dbReference type="CDD" id="cd02440">
    <property type="entry name" value="AdoMet_MTases"/>
    <property type="match status" value="1"/>
</dbReference>
<dbReference type="GO" id="GO:0008168">
    <property type="term" value="F:methyltransferase activity"/>
    <property type="evidence" value="ECO:0007669"/>
    <property type="project" value="UniProtKB-KW"/>
</dbReference>
<keyword evidence="3" id="KW-1185">Reference proteome</keyword>
<evidence type="ECO:0000313" key="2">
    <source>
        <dbReference type="EMBL" id="MDU8886244.1"/>
    </source>
</evidence>
<organism evidence="2 3">
    <name type="scientific">Gilvirhabdus luticola</name>
    <dbReference type="NCBI Taxonomy" id="3079858"/>
    <lineage>
        <taxon>Bacteria</taxon>
        <taxon>Pseudomonadati</taxon>
        <taxon>Bacteroidota</taxon>
        <taxon>Flavobacteriia</taxon>
        <taxon>Flavobacteriales</taxon>
        <taxon>Flavobacteriaceae</taxon>
        <taxon>Gilvirhabdus</taxon>
    </lineage>
</organism>
<dbReference type="SUPFAM" id="SSF53335">
    <property type="entry name" value="S-adenosyl-L-methionine-dependent methyltransferases"/>
    <property type="match status" value="1"/>
</dbReference>
<evidence type="ECO:0000259" key="1">
    <source>
        <dbReference type="Pfam" id="PF08241"/>
    </source>
</evidence>
<dbReference type="Pfam" id="PF08241">
    <property type="entry name" value="Methyltransf_11"/>
    <property type="match status" value="1"/>
</dbReference>
<gene>
    <name evidence="2" type="ORF">RXV94_08735</name>
</gene>
<keyword evidence="2" id="KW-0808">Transferase</keyword>
<sequence>MEWIGIEPNQAMHEFLFEKANEYNINARLLECTSENISLPDNSVDYVISTEVLCSVVDLKQSLKEIFRVLMPNGKFLFLEHVIDKNNFGRRLVQKTVPFTPWKWYSDGCNPGRDIGSHINQIGFAKVEYSNYMQEGKGIINLINKPHIYGYAIK</sequence>
<keyword evidence="2" id="KW-0489">Methyltransferase</keyword>
<dbReference type="RefSeq" id="WP_316662388.1">
    <property type="nucleotide sequence ID" value="NZ_JAWHTF010000004.1"/>
</dbReference>
<name>A0ABU3U7E9_9FLAO</name>
<dbReference type="EMBL" id="JAWHTF010000004">
    <property type="protein sequence ID" value="MDU8886244.1"/>
    <property type="molecule type" value="Genomic_DNA"/>
</dbReference>
<dbReference type="Proteomes" id="UP001268651">
    <property type="component" value="Unassembled WGS sequence"/>
</dbReference>
<reference evidence="2 3" key="1">
    <citation type="submission" date="2023-10" db="EMBL/GenBank/DDBJ databases">
        <title>Marimonas sp. nov. isolated from tidal mud flat.</title>
        <authorList>
            <person name="Jaincy N.J."/>
            <person name="Srinivasan S."/>
            <person name="Lee S.-S."/>
        </authorList>
    </citation>
    <scope>NUCLEOTIDE SEQUENCE [LARGE SCALE GENOMIC DNA]</scope>
    <source>
        <strain evidence="2 3">MJ-SS3</strain>
    </source>
</reference>
<dbReference type="PANTHER" id="PTHR45036:SF1">
    <property type="entry name" value="METHYLTRANSFERASE LIKE 7A"/>
    <property type="match status" value="1"/>
</dbReference>
<dbReference type="GO" id="GO:0032259">
    <property type="term" value="P:methylation"/>
    <property type="evidence" value="ECO:0007669"/>
    <property type="project" value="UniProtKB-KW"/>
</dbReference>
<dbReference type="InterPro" id="IPR052356">
    <property type="entry name" value="Thiol_S-MT"/>
</dbReference>
<protein>
    <submittedName>
        <fullName evidence="2">Class I SAM-dependent methyltransferase</fullName>
    </submittedName>
</protein>